<evidence type="ECO:0000313" key="7">
    <source>
        <dbReference type="EMBL" id="TDD71017.1"/>
    </source>
</evidence>
<keyword evidence="5" id="KW-0813">Transport</keyword>
<dbReference type="Gene3D" id="1.10.3720.10">
    <property type="entry name" value="MetI-like"/>
    <property type="match status" value="1"/>
</dbReference>
<dbReference type="AlphaFoldDB" id="A0A4V2YSR7"/>
<keyword evidence="8" id="KW-1185">Reference proteome</keyword>
<dbReference type="GO" id="GO:0005886">
    <property type="term" value="C:plasma membrane"/>
    <property type="evidence" value="ECO:0007669"/>
    <property type="project" value="UniProtKB-SubCell"/>
</dbReference>
<organism evidence="7 8">
    <name type="scientific">Jiangella aurantiaca</name>
    <dbReference type="NCBI Taxonomy" id="2530373"/>
    <lineage>
        <taxon>Bacteria</taxon>
        <taxon>Bacillati</taxon>
        <taxon>Actinomycetota</taxon>
        <taxon>Actinomycetes</taxon>
        <taxon>Jiangellales</taxon>
        <taxon>Jiangellaceae</taxon>
        <taxon>Jiangella</taxon>
    </lineage>
</organism>
<feature type="transmembrane region" description="Helical" evidence="5">
    <location>
        <begin position="127"/>
        <end position="153"/>
    </location>
</feature>
<comment type="subcellular location">
    <subcellularLocation>
        <location evidence="5">Cell membrane</location>
        <topology evidence="5">Multi-pass membrane protein</topology>
    </subcellularLocation>
    <subcellularLocation>
        <location evidence="1">Membrane</location>
        <topology evidence="1">Multi-pass membrane protein</topology>
    </subcellularLocation>
</comment>
<evidence type="ECO:0000313" key="8">
    <source>
        <dbReference type="Proteomes" id="UP000295217"/>
    </source>
</evidence>
<evidence type="ECO:0000256" key="1">
    <source>
        <dbReference type="ARBA" id="ARBA00004141"/>
    </source>
</evidence>
<name>A0A4V2YSR7_9ACTN</name>
<comment type="caution">
    <text evidence="7">The sequence shown here is derived from an EMBL/GenBank/DDBJ whole genome shotgun (WGS) entry which is preliminary data.</text>
</comment>
<dbReference type="PANTHER" id="PTHR43759">
    <property type="entry name" value="TREHALOSE TRANSPORT SYSTEM PERMEASE PROTEIN SUGA"/>
    <property type="match status" value="1"/>
</dbReference>
<keyword evidence="3 5" id="KW-1133">Transmembrane helix</keyword>
<keyword evidence="2 5" id="KW-0812">Transmembrane</keyword>
<feature type="transmembrane region" description="Helical" evidence="5">
    <location>
        <begin position="224"/>
        <end position="243"/>
    </location>
</feature>
<dbReference type="OrthoDB" id="9804439at2"/>
<dbReference type="GO" id="GO:0055085">
    <property type="term" value="P:transmembrane transport"/>
    <property type="evidence" value="ECO:0007669"/>
    <property type="project" value="InterPro"/>
</dbReference>
<evidence type="ECO:0000256" key="5">
    <source>
        <dbReference type="RuleBase" id="RU363032"/>
    </source>
</evidence>
<feature type="transmembrane region" description="Helical" evidence="5">
    <location>
        <begin position="30"/>
        <end position="56"/>
    </location>
</feature>
<dbReference type="Proteomes" id="UP000295217">
    <property type="component" value="Unassembled WGS sequence"/>
</dbReference>
<proteinExistence type="inferred from homology"/>
<dbReference type="InterPro" id="IPR000515">
    <property type="entry name" value="MetI-like"/>
</dbReference>
<feature type="transmembrane region" description="Helical" evidence="5">
    <location>
        <begin position="173"/>
        <end position="196"/>
    </location>
</feature>
<evidence type="ECO:0000256" key="3">
    <source>
        <dbReference type="ARBA" id="ARBA00022989"/>
    </source>
</evidence>
<comment type="similarity">
    <text evidence="5">Belongs to the binding-protein-dependent transport system permease family.</text>
</comment>
<feature type="transmembrane region" description="Helical" evidence="5">
    <location>
        <begin position="280"/>
        <end position="304"/>
    </location>
</feature>
<feature type="domain" description="ABC transmembrane type-1" evidence="6">
    <location>
        <begin position="89"/>
        <end position="301"/>
    </location>
</feature>
<evidence type="ECO:0000256" key="4">
    <source>
        <dbReference type="ARBA" id="ARBA00023136"/>
    </source>
</evidence>
<evidence type="ECO:0000256" key="2">
    <source>
        <dbReference type="ARBA" id="ARBA00022692"/>
    </source>
</evidence>
<dbReference type="PANTHER" id="PTHR43759:SF1">
    <property type="entry name" value="GLUCOSE IMPORT SYSTEM PERMEASE PROTEIN GLCT"/>
    <property type="match status" value="1"/>
</dbReference>
<dbReference type="InterPro" id="IPR035906">
    <property type="entry name" value="MetI-like_sf"/>
</dbReference>
<keyword evidence="4 5" id="KW-0472">Membrane</keyword>
<reference evidence="7 8" key="1">
    <citation type="submission" date="2019-02" db="EMBL/GenBank/DDBJ databases">
        <title>Draft genome sequences of novel Actinobacteria.</title>
        <authorList>
            <person name="Sahin N."/>
            <person name="Ay H."/>
            <person name="Saygin H."/>
        </authorList>
    </citation>
    <scope>NUCLEOTIDE SEQUENCE [LARGE SCALE GENOMIC DNA]</scope>
    <source>
        <strain evidence="7 8">8K307</strain>
    </source>
</reference>
<accession>A0A4V2YSR7</accession>
<dbReference type="InterPro" id="IPR052730">
    <property type="entry name" value="Sugar_ABC_transporter"/>
</dbReference>
<sequence length="315" mass="33950">MSTRLEIAPRIAPSGTTSPAARRPFPWFKYLAVAPLAVVFGGLVAYPVGLLVWMAFGRVRLVAGEFRWESVGLDNFARMLDDETFLISLKNSAVFITATVVLTLVLGIVLALATDGLVRGRQIAQNVVIWPAIVAPVVISVVWLLILSPQIGLLNRVLVSLGADPQAWLGDNLGAMASIIVVDVWHWTPIVFLFVYTALRGIDPSVLEAASVDGAGYLRKVRHVVLPLLAPAIAGAAAIRLIMGVKAFDEMYLLTFGGPGTATTVITIYLRSVFFDAFEYGYGAALSITVVGLVLGVLILSFVVRSLIRRTTRGY</sequence>
<dbReference type="RefSeq" id="WP_132102569.1">
    <property type="nucleotide sequence ID" value="NZ_SMLB01000007.1"/>
</dbReference>
<protein>
    <submittedName>
        <fullName evidence="7">Sugar ABC transporter permease</fullName>
    </submittedName>
</protein>
<dbReference type="PROSITE" id="PS50928">
    <property type="entry name" value="ABC_TM1"/>
    <property type="match status" value="1"/>
</dbReference>
<dbReference type="CDD" id="cd06261">
    <property type="entry name" value="TM_PBP2"/>
    <property type="match status" value="1"/>
</dbReference>
<evidence type="ECO:0000259" key="6">
    <source>
        <dbReference type="PROSITE" id="PS50928"/>
    </source>
</evidence>
<gene>
    <name evidence="7" type="ORF">E1262_07775</name>
</gene>
<dbReference type="Pfam" id="PF00528">
    <property type="entry name" value="BPD_transp_1"/>
    <property type="match status" value="1"/>
</dbReference>
<dbReference type="EMBL" id="SMLB01000007">
    <property type="protein sequence ID" value="TDD71017.1"/>
    <property type="molecule type" value="Genomic_DNA"/>
</dbReference>
<dbReference type="SUPFAM" id="SSF161098">
    <property type="entry name" value="MetI-like"/>
    <property type="match status" value="1"/>
</dbReference>
<feature type="transmembrane region" description="Helical" evidence="5">
    <location>
        <begin position="93"/>
        <end position="115"/>
    </location>
</feature>